<dbReference type="InterPro" id="IPR006447">
    <property type="entry name" value="Myb_dom_plants"/>
</dbReference>
<protein>
    <submittedName>
        <fullName evidence="7">Transcription repressor KAN1-like</fullName>
    </submittedName>
</protein>
<keyword evidence="3" id="KW-0804">Transcription</keyword>
<dbReference type="SUPFAM" id="SSF46689">
    <property type="entry name" value="Homeodomain-like"/>
    <property type="match status" value="1"/>
</dbReference>
<keyword evidence="6" id="KW-1185">Reference proteome</keyword>
<gene>
    <name evidence="7" type="primary">LOC104707603</name>
</gene>
<dbReference type="InterPro" id="IPR001005">
    <property type="entry name" value="SANT/Myb"/>
</dbReference>
<evidence type="ECO:0000256" key="3">
    <source>
        <dbReference type="ARBA" id="ARBA00023163"/>
    </source>
</evidence>
<evidence type="ECO:0000256" key="4">
    <source>
        <dbReference type="ARBA" id="ARBA00023242"/>
    </source>
</evidence>
<name>A0ABM0T828_CAMSA</name>
<reference evidence="6" key="1">
    <citation type="journal article" date="2014" name="Nat. Commun.">
        <title>The emerging biofuel crop Camelina sativa retains a highly undifferentiated hexaploid genome structure.</title>
        <authorList>
            <person name="Kagale S."/>
            <person name="Koh C."/>
            <person name="Nixon J."/>
            <person name="Bollina V."/>
            <person name="Clarke W.E."/>
            <person name="Tuteja R."/>
            <person name="Spillane C."/>
            <person name="Robinson S.J."/>
            <person name="Links M.G."/>
            <person name="Clarke C."/>
            <person name="Higgins E.E."/>
            <person name="Huebert T."/>
            <person name="Sharpe A.G."/>
            <person name="Parkin I.A."/>
        </authorList>
    </citation>
    <scope>NUCLEOTIDE SEQUENCE [LARGE SCALE GENOMIC DNA]</scope>
    <source>
        <strain evidence="6">cv. DH55</strain>
    </source>
</reference>
<dbReference type="InterPro" id="IPR009057">
    <property type="entry name" value="Homeodomain-like_sf"/>
</dbReference>
<evidence type="ECO:0000313" key="7">
    <source>
        <dbReference type="RefSeq" id="XP_010422280.2"/>
    </source>
</evidence>
<sequence>MSRMHWTDDRHHLFVEAVEFLGGERTATPKKILNYMGERDLTLSQVKSHLQMYRNKKEGVSVKERRMIRKMNQRQSHQYLQIYEHLRDAIPNQQNTRTVTPMEVSCKSLYQSSRVGKNENKDNDVIAAGDGANGEEDMSLELTLGLKY</sequence>
<dbReference type="NCBIfam" id="TIGR01557">
    <property type="entry name" value="myb_SHAQKYF"/>
    <property type="match status" value="1"/>
</dbReference>
<evidence type="ECO:0000313" key="6">
    <source>
        <dbReference type="Proteomes" id="UP000694864"/>
    </source>
</evidence>
<comment type="subcellular location">
    <subcellularLocation>
        <location evidence="1">Nucleus</location>
    </subcellularLocation>
</comment>
<dbReference type="Proteomes" id="UP000694864">
    <property type="component" value="Chromosome 8"/>
</dbReference>
<evidence type="ECO:0000256" key="2">
    <source>
        <dbReference type="ARBA" id="ARBA00023015"/>
    </source>
</evidence>
<dbReference type="Pfam" id="PF00249">
    <property type="entry name" value="Myb_DNA-binding"/>
    <property type="match status" value="1"/>
</dbReference>
<evidence type="ECO:0000256" key="1">
    <source>
        <dbReference type="ARBA" id="ARBA00004123"/>
    </source>
</evidence>
<organism evidence="6 7">
    <name type="scientific">Camelina sativa</name>
    <name type="common">False flax</name>
    <name type="synonym">Myagrum sativum</name>
    <dbReference type="NCBI Taxonomy" id="90675"/>
    <lineage>
        <taxon>Eukaryota</taxon>
        <taxon>Viridiplantae</taxon>
        <taxon>Streptophyta</taxon>
        <taxon>Embryophyta</taxon>
        <taxon>Tracheophyta</taxon>
        <taxon>Spermatophyta</taxon>
        <taxon>Magnoliopsida</taxon>
        <taxon>eudicotyledons</taxon>
        <taxon>Gunneridae</taxon>
        <taxon>Pentapetalae</taxon>
        <taxon>rosids</taxon>
        <taxon>malvids</taxon>
        <taxon>Brassicales</taxon>
        <taxon>Brassicaceae</taxon>
        <taxon>Camelineae</taxon>
        <taxon>Camelina</taxon>
    </lineage>
</organism>
<feature type="domain" description="HTH myb-type" evidence="5">
    <location>
        <begin position="1"/>
        <end position="58"/>
    </location>
</feature>
<evidence type="ECO:0000259" key="5">
    <source>
        <dbReference type="PROSITE" id="PS51294"/>
    </source>
</evidence>
<keyword evidence="4" id="KW-0539">Nucleus</keyword>
<keyword evidence="2" id="KW-0805">Transcription regulation</keyword>
<proteinExistence type="predicted"/>
<dbReference type="RefSeq" id="XP_010422280.2">
    <property type="nucleotide sequence ID" value="XM_010423978.2"/>
</dbReference>
<dbReference type="PANTHER" id="PTHR31314">
    <property type="entry name" value="MYB FAMILY TRANSCRIPTION FACTOR PHL7-LIKE"/>
    <property type="match status" value="1"/>
</dbReference>
<accession>A0ABM0T828</accession>
<dbReference type="InterPro" id="IPR017930">
    <property type="entry name" value="Myb_dom"/>
</dbReference>
<dbReference type="Gene3D" id="1.10.10.60">
    <property type="entry name" value="Homeodomain-like"/>
    <property type="match status" value="1"/>
</dbReference>
<dbReference type="InterPro" id="IPR046955">
    <property type="entry name" value="PHR1-like"/>
</dbReference>
<dbReference type="GeneID" id="104707603"/>
<dbReference type="PROSITE" id="PS51294">
    <property type="entry name" value="HTH_MYB"/>
    <property type="match status" value="1"/>
</dbReference>
<dbReference type="PANTHER" id="PTHR31314:SF84">
    <property type="entry name" value="HOMEODOMAIN-LIKE SUPERFAMILY PROTEIN-RELATED"/>
    <property type="match status" value="1"/>
</dbReference>
<reference evidence="7" key="2">
    <citation type="submission" date="2025-08" db="UniProtKB">
        <authorList>
            <consortium name="RefSeq"/>
        </authorList>
    </citation>
    <scope>IDENTIFICATION</scope>
    <source>
        <tissue evidence="7">Leaf</tissue>
    </source>
</reference>